<keyword evidence="4" id="KW-0456">Lyase</keyword>
<dbReference type="SUPFAM" id="SSF51316">
    <property type="entry name" value="Mss4-like"/>
    <property type="match status" value="1"/>
</dbReference>
<dbReference type="Pfam" id="PF04828">
    <property type="entry name" value="GFA"/>
    <property type="match status" value="1"/>
</dbReference>
<dbReference type="Proteomes" id="UP001172684">
    <property type="component" value="Unassembled WGS sequence"/>
</dbReference>
<reference evidence="6" key="1">
    <citation type="submission" date="2022-10" db="EMBL/GenBank/DDBJ databases">
        <title>Culturing micro-colonial fungi from biological soil crusts in the Mojave desert and describing Neophaeococcomyces mojavensis, and introducing the new genera and species Taxawa tesnikishii.</title>
        <authorList>
            <person name="Kurbessoian T."/>
            <person name="Stajich J.E."/>
        </authorList>
    </citation>
    <scope>NUCLEOTIDE SEQUENCE</scope>
    <source>
        <strain evidence="6">TK_1</strain>
    </source>
</reference>
<gene>
    <name evidence="6" type="ORF">H2201_007556</name>
</gene>
<dbReference type="EMBL" id="JAPDRL010000081">
    <property type="protein sequence ID" value="KAJ9658906.1"/>
    <property type="molecule type" value="Genomic_DNA"/>
</dbReference>
<accession>A0ABQ9NM14</accession>
<evidence type="ECO:0000256" key="3">
    <source>
        <dbReference type="ARBA" id="ARBA00022833"/>
    </source>
</evidence>
<organism evidence="6 7">
    <name type="scientific">Coniosporium apollinis</name>
    <dbReference type="NCBI Taxonomy" id="61459"/>
    <lineage>
        <taxon>Eukaryota</taxon>
        <taxon>Fungi</taxon>
        <taxon>Dikarya</taxon>
        <taxon>Ascomycota</taxon>
        <taxon>Pezizomycotina</taxon>
        <taxon>Dothideomycetes</taxon>
        <taxon>Dothideomycetes incertae sedis</taxon>
        <taxon>Coniosporium</taxon>
    </lineage>
</organism>
<evidence type="ECO:0000256" key="1">
    <source>
        <dbReference type="ARBA" id="ARBA00005495"/>
    </source>
</evidence>
<feature type="domain" description="CENP-V/GFA" evidence="5">
    <location>
        <begin position="2"/>
        <end position="113"/>
    </location>
</feature>
<keyword evidence="2" id="KW-0479">Metal-binding</keyword>
<dbReference type="Gene3D" id="3.90.1590.10">
    <property type="entry name" value="glutathione-dependent formaldehyde- activating enzyme (gfa)"/>
    <property type="match status" value="1"/>
</dbReference>
<evidence type="ECO:0000313" key="6">
    <source>
        <dbReference type="EMBL" id="KAJ9658906.1"/>
    </source>
</evidence>
<comment type="similarity">
    <text evidence="1">Belongs to the Gfa family.</text>
</comment>
<proteinExistence type="inferred from homology"/>
<dbReference type="PANTHER" id="PTHR33337:SF40">
    <property type="entry name" value="CENP-V_GFA DOMAIN-CONTAINING PROTEIN-RELATED"/>
    <property type="match status" value="1"/>
</dbReference>
<keyword evidence="7" id="KW-1185">Reference proteome</keyword>
<dbReference type="InterPro" id="IPR011057">
    <property type="entry name" value="Mss4-like_sf"/>
</dbReference>
<dbReference type="PANTHER" id="PTHR33337">
    <property type="entry name" value="GFA DOMAIN-CONTAINING PROTEIN"/>
    <property type="match status" value="1"/>
</dbReference>
<keyword evidence="3" id="KW-0862">Zinc</keyword>
<protein>
    <recommendedName>
        <fullName evidence="5">CENP-V/GFA domain-containing protein</fullName>
    </recommendedName>
</protein>
<name>A0ABQ9NM14_9PEZI</name>
<evidence type="ECO:0000256" key="4">
    <source>
        <dbReference type="ARBA" id="ARBA00023239"/>
    </source>
</evidence>
<comment type="caution">
    <text evidence="6">The sequence shown here is derived from an EMBL/GenBank/DDBJ whole genome shotgun (WGS) entry which is preliminary data.</text>
</comment>
<evidence type="ECO:0000259" key="5">
    <source>
        <dbReference type="PROSITE" id="PS51891"/>
    </source>
</evidence>
<dbReference type="InterPro" id="IPR006913">
    <property type="entry name" value="CENP-V/GFA"/>
</dbReference>
<evidence type="ECO:0000313" key="7">
    <source>
        <dbReference type="Proteomes" id="UP001172684"/>
    </source>
</evidence>
<evidence type="ECO:0000256" key="2">
    <source>
        <dbReference type="ARBA" id="ARBA00022723"/>
    </source>
</evidence>
<sequence length="153" mass="16549">MPTGSCLCKNLQYEYTGEGQVIICHCLPCRRLSGSAFSTNILIPRSSFHPTSGTPKTISRPGDSGLDVTLNFCANCGHTIFVTGESEVLRGSIVVKAGTLDDPELLDKMAPAEEIYTEHKVSWMQTERKVKKEGDGGGWMSTAFGATLFLLGM</sequence>
<dbReference type="PROSITE" id="PS51891">
    <property type="entry name" value="CENP_V_GFA"/>
    <property type="match status" value="1"/>
</dbReference>